<gene>
    <name evidence="2" type="ORF">FM119_10545</name>
</gene>
<dbReference type="RefSeq" id="WP_087137913.1">
    <property type="nucleotide sequence ID" value="NZ_FUKR01000058.1"/>
</dbReference>
<sequence>MALNRTLLIALAVVFSAYNLVRGVITLGQAQSPWPSVWAMALYATATTISLWLGMRGPLPIWAAVVNLSTAIVVPVLVTSQLDGGVDNGYASWHVASIGALMTITIVLRQEVFGWAGILFLSVQTVLWTGLSTAVGVGISGALFWGALASLLTRSLVAIDRRARELADAEREAARWQAVQWAHDAERTARLERTTREAMPVLRDVILAGGVLPERQRVEAGIIESALRDEIRGRALITPLVRSRLEEIRRRGTRVAVLDEGGLDEMGPRERLLVLDRLAGELDGLVCASLVVRTGATGTSTAVTVVGLDQSPDPDDPEDDVVVWVEILRDGSVLRHPLGEAATER</sequence>
<proteinExistence type="predicted"/>
<keyword evidence="1" id="KW-1133">Transmembrane helix</keyword>
<keyword evidence="1" id="KW-0472">Membrane</keyword>
<feature type="transmembrane region" description="Helical" evidence="1">
    <location>
        <begin position="137"/>
        <end position="157"/>
    </location>
</feature>
<reference evidence="3" key="1">
    <citation type="submission" date="2017-02" db="EMBL/GenBank/DDBJ databases">
        <authorList>
            <person name="Dridi B."/>
        </authorList>
    </citation>
    <scope>NUCLEOTIDE SEQUENCE [LARGE SCALE GENOMIC DNA]</scope>
    <source>
        <strain evidence="3">EB411</strain>
    </source>
</reference>
<name>A0A1R4K0X2_9MICO</name>
<dbReference type="AlphaFoldDB" id="A0A1R4K0X2"/>
<evidence type="ECO:0000256" key="1">
    <source>
        <dbReference type="SAM" id="Phobius"/>
    </source>
</evidence>
<protein>
    <submittedName>
        <fullName evidence="2">Uncharacterized protein</fullName>
    </submittedName>
</protein>
<feature type="transmembrane region" description="Helical" evidence="1">
    <location>
        <begin position="61"/>
        <end position="78"/>
    </location>
</feature>
<keyword evidence="3" id="KW-1185">Reference proteome</keyword>
<evidence type="ECO:0000313" key="2">
    <source>
        <dbReference type="EMBL" id="SJN37683.1"/>
    </source>
</evidence>
<dbReference type="OrthoDB" id="5082313at2"/>
<feature type="transmembrane region" description="Helical" evidence="1">
    <location>
        <begin position="33"/>
        <end position="54"/>
    </location>
</feature>
<evidence type="ECO:0000313" key="3">
    <source>
        <dbReference type="Proteomes" id="UP000196778"/>
    </source>
</evidence>
<dbReference type="EMBL" id="FUKR01000058">
    <property type="protein sequence ID" value="SJN37683.1"/>
    <property type="molecule type" value="Genomic_DNA"/>
</dbReference>
<organism evidence="2 3">
    <name type="scientific">Mycetocola reblochoni REB411</name>
    <dbReference type="NCBI Taxonomy" id="1255698"/>
    <lineage>
        <taxon>Bacteria</taxon>
        <taxon>Bacillati</taxon>
        <taxon>Actinomycetota</taxon>
        <taxon>Actinomycetes</taxon>
        <taxon>Micrococcales</taxon>
        <taxon>Microbacteriaceae</taxon>
        <taxon>Mycetocola</taxon>
    </lineage>
</organism>
<keyword evidence="1" id="KW-0812">Transmembrane</keyword>
<accession>A0A1R4K0X2</accession>
<feature type="transmembrane region" description="Helical" evidence="1">
    <location>
        <begin position="90"/>
        <end position="108"/>
    </location>
</feature>
<dbReference type="Proteomes" id="UP000196778">
    <property type="component" value="Unassembled WGS sequence"/>
</dbReference>